<dbReference type="EMBL" id="AWQS01000081">
    <property type="protein sequence ID" value="EWT05866.1"/>
    <property type="molecule type" value="Genomic_DNA"/>
</dbReference>
<evidence type="ECO:0000313" key="2">
    <source>
        <dbReference type="Proteomes" id="UP000019494"/>
    </source>
</evidence>
<protein>
    <submittedName>
        <fullName evidence="1">Uncharacterized protein</fullName>
    </submittedName>
</protein>
<dbReference type="Proteomes" id="UP000019494">
    <property type="component" value="Unassembled WGS sequence"/>
</dbReference>
<proteinExistence type="predicted"/>
<name>W9GI03_9MICO</name>
<keyword evidence="2" id="KW-1185">Reference proteome</keyword>
<accession>W9GI03</accession>
<reference evidence="2" key="1">
    <citation type="submission" date="2013-08" db="EMBL/GenBank/DDBJ databases">
        <title>Intrasporangium oryzae NRRL B-24470.</title>
        <authorList>
            <person name="Liu H."/>
            <person name="Wang G."/>
        </authorList>
    </citation>
    <scope>NUCLEOTIDE SEQUENCE [LARGE SCALE GENOMIC DNA]</scope>
    <source>
        <strain evidence="2">Q5-1</strain>
    </source>
</reference>
<dbReference type="AlphaFoldDB" id="W9GI03"/>
<gene>
    <name evidence="1" type="ORF">N864_01505</name>
</gene>
<comment type="caution">
    <text evidence="1">The sequence shown here is derived from an EMBL/GenBank/DDBJ whole genome shotgun (WGS) entry which is preliminary data.</text>
</comment>
<organism evidence="1 2">
    <name type="scientific">Intrasporangium chromatireducens Q5-1</name>
    <dbReference type="NCBI Taxonomy" id="584657"/>
    <lineage>
        <taxon>Bacteria</taxon>
        <taxon>Bacillati</taxon>
        <taxon>Actinomycetota</taxon>
        <taxon>Actinomycetes</taxon>
        <taxon>Micrococcales</taxon>
        <taxon>Intrasporangiaceae</taxon>
        <taxon>Intrasporangium</taxon>
    </lineage>
</organism>
<evidence type="ECO:0000313" key="1">
    <source>
        <dbReference type="EMBL" id="EWT05866.1"/>
    </source>
</evidence>
<sequence length="212" mass="23658">MTRGERTIGWVRTTDLEAGSTVESAMTPLSETRIVAASAPMSQVLSLLDEGFVFTVRGEGLSGFITPSDLERHAARAHFYLLVAEIEMQLSSLVHHQAPESAIIAKIERRTESQERWEAAKAANRDSRPVEYLYLSDLKRLFLRHVDSLPDHAARETLDDVVKLRTHVMHPTKPMLGESGPSELARLDLEIRALRDHLGTLISEQVSTNLVP</sequence>